<dbReference type="Proteomes" id="UP000006727">
    <property type="component" value="Chromosome 21"/>
</dbReference>
<accession>A0A2K1IQH9</accession>
<reference evidence="2" key="3">
    <citation type="submission" date="2020-12" db="UniProtKB">
        <authorList>
            <consortium name="EnsemblPlants"/>
        </authorList>
    </citation>
    <scope>IDENTIFICATION</scope>
</reference>
<protein>
    <submittedName>
        <fullName evidence="1 2">Uncharacterized protein</fullName>
    </submittedName>
</protein>
<evidence type="ECO:0000313" key="2">
    <source>
        <dbReference type="EnsemblPlants" id="Pp3c21_2710V3.1"/>
    </source>
</evidence>
<reference evidence="1 3" key="1">
    <citation type="journal article" date="2008" name="Science">
        <title>The Physcomitrella genome reveals evolutionary insights into the conquest of land by plants.</title>
        <authorList>
            <person name="Rensing S."/>
            <person name="Lang D."/>
            <person name="Zimmer A."/>
            <person name="Terry A."/>
            <person name="Salamov A."/>
            <person name="Shapiro H."/>
            <person name="Nishiyama T."/>
            <person name="Perroud P.-F."/>
            <person name="Lindquist E."/>
            <person name="Kamisugi Y."/>
            <person name="Tanahashi T."/>
            <person name="Sakakibara K."/>
            <person name="Fujita T."/>
            <person name="Oishi K."/>
            <person name="Shin-I T."/>
            <person name="Kuroki Y."/>
            <person name="Toyoda A."/>
            <person name="Suzuki Y."/>
            <person name="Hashimoto A."/>
            <person name="Yamaguchi K."/>
            <person name="Sugano A."/>
            <person name="Kohara Y."/>
            <person name="Fujiyama A."/>
            <person name="Anterola A."/>
            <person name="Aoki S."/>
            <person name="Ashton N."/>
            <person name="Barbazuk W.B."/>
            <person name="Barker E."/>
            <person name="Bennetzen J."/>
            <person name="Bezanilla M."/>
            <person name="Blankenship R."/>
            <person name="Cho S.H."/>
            <person name="Dutcher S."/>
            <person name="Estelle M."/>
            <person name="Fawcett J.A."/>
            <person name="Gundlach H."/>
            <person name="Hanada K."/>
            <person name="Heyl A."/>
            <person name="Hicks K.A."/>
            <person name="Hugh J."/>
            <person name="Lohr M."/>
            <person name="Mayer K."/>
            <person name="Melkozernov A."/>
            <person name="Murata T."/>
            <person name="Nelson D."/>
            <person name="Pils B."/>
            <person name="Prigge M."/>
            <person name="Reiss B."/>
            <person name="Renner T."/>
            <person name="Rombauts S."/>
            <person name="Rushton P."/>
            <person name="Sanderfoot A."/>
            <person name="Schween G."/>
            <person name="Shiu S.-H."/>
            <person name="Stueber K."/>
            <person name="Theodoulou F.L."/>
            <person name="Tu H."/>
            <person name="Van de Peer Y."/>
            <person name="Verrier P.J."/>
            <person name="Waters E."/>
            <person name="Wood A."/>
            <person name="Yang L."/>
            <person name="Cove D."/>
            <person name="Cuming A."/>
            <person name="Hasebe M."/>
            <person name="Lucas S."/>
            <person name="Mishler D.B."/>
            <person name="Reski R."/>
            <person name="Grigoriev I."/>
            <person name="Quatrano R.S."/>
            <person name="Boore J.L."/>
        </authorList>
    </citation>
    <scope>NUCLEOTIDE SEQUENCE [LARGE SCALE GENOMIC DNA]</scope>
    <source>
        <strain evidence="2 3">cv. Gransden 2004</strain>
    </source>
</reference>
<dbReference type="InParanoid" id="A0A2K1IQH9"/>
<organism evidence="1">
    <name type="scientific">Physcomitrium patens</name>
    <name type="common">Spreading-leaved earth moss</name>
    <name type="synonym">Physcomitrella patens</name>
    <dbReference type="NCBI Taxonomy" id="3218"/>
    <lineage>
        <taxon>Eukaryota</taxon>
        <taxon>Viridiplantae</taxon>
        <taxon>Streptophyta</taxon>
        <taxon>Embryophyta</taxon>
        <taxon>Bryophyta</taxon>
        <taxon>Bryophytina</taxon>
        <taxon>Bryopsida</taxon>
        <taxon>Funariidae</taxon>
        <taxon>Funariales</taxon>
        <taxon>Funariaceae</taxon>
        <taxon>Physcomitrium</taxon>
    </lineage>
</organism>
<dbReference type="AlphaFoldDB" id="A0A2K1IQH9"/>
<gene>
    <name evidence="1" type="ORF">PHYPA_025648</name>
</gene>
<keyword evidence="3" id="KW-1185">Reference proteome</keyword>
<dbReference type="EnsemblPlants" id="Pp3c21_2710V3.1">
    <property type="protein sequence ID" value="Pp3c21_2710V3.1"/>
    <property type="gene ID" value="Pp3c21_2710"/>
</dbReference>
<sequence>MTPSPTSLLHHLKVNFFYFLQSIRRGERRSGSAETRRIDTIFRCCTRSLSRKRSISPSRLNSCKIFGIEQLSTQALLNCVCDCFESPSAVTRETKRVQSLLSR</sequence>
<dbReference type="EMBL" id="ABEU02000021">
    <property type="protein sequence ID" value="PNR31527.1"/>
    <property type="molecule type" value="Genomic_DNA"/>
</dbReference>
<reference evidence="1 3" key="2">
    <citation type="journal article" date="2018" name="Plant J.">
        <title>The Physcomitrella patens chromosome-scale assembly reveals moss genome structure and evolution.</title>
        <authorList>
            <person name="Lang D."/>
            <person name="Ullrich K.K."/>
            <person name="Murat F."/>
            <person name="Fuchs J."/>
            <person name="Jenkins J."/>
            <person name="Haas F.B."/>
            <person name="Piednoel M."/>
            <person name="Gundlach H."/>
            <person name="Van Bel M."/>
            <person name="Meyberg R."/>
            <person name="Vives C."/>
            <person name="Morata J."/>
            <person name="Symeonidi A."/>
            <person name="Hiss M."/>
            <person name="Muchero W."/>
            <person name="Kamisugi Y."/>
            <person name="Saleh O."/>
            <person name="Blanc G."/>
            <person name="Decker E.L."/>
            <person name="van Gessel N."/>
            <person name="Grimwood J."/>
            <person name="Hayes R.D."/>
            <person name="Graham S.W."/>
            <person name="Gunter L.E."/>
            <person name="McDaniel S.F."/>
            <person name="Hoernstein S.N.W."/>
            <person name="Larsson A."/>
            <person name="Li F.W."/>
            <person name="Perroud P.F."/>
            <person name="Phillips J."/>
            <person name="Ranjan P."/>
            <person name="Rokshar D.S."/>
            <person name="Rothfels C.J."/>
            <person name="Schneider L."/>
            <person name="Shu S."/>
            <person name="Stevenson D.W."/>
            <person name="Thummler F."/>
            <person name="Tillich M."/>
            <person name="Villarreal Aguilar J.C."/>
            <person name="Widiez T."/>
            <person name="Wong G.K."/>
            <person name="Wymore A."/>
            <person name="Zhang Y."/>
            <person name="Zimmer A.D."/>
            <person name="Quatrano R.S."/>
            <person name="Mayer K.F.X."/>
            <person name="Goodstein D."/>
            <person name="Casacuberta J.M."/>
            <person name="Vandepoele K."/>
            <person name="Reski R."/>
            <person name="Cuming A.C."/>
            <person name="Tuskan G.A."/>
            <person name="Maumus F."/>
            <person name="Salse J."/>
            <person name="Schmutz J."/>
            <person name="Rensing S.A."/>
        </authorList>
    </citation>
    <scope>NUCLEOTIDE SEQUENCE [LARGE SCALE GENOMIC DNA]</scope>
    <source>
        <strain evidence="2 3">cv. Gransden 2004</strain>
    </source>
</reference>
<proteinExistence type="predicted"/>
<evidence type="ECO:0000313" key="1">
    <source>
        <dbReference type="EMBL" id="PNR31527.1"/>
    </source>
</evidence>
<name>A0A2K1IQH9_PHYPA</name>
<evidence type="ECO:0000313" key="3">
    <source>
        <dbReference type="Proteomes" id="UP000006727"/>
    </source>
</evidence>
<dbReference type="Gramene" id="Pp3c21_2710V3.1">
    <property type="protein sequence ID" value="Pp3c21_2710V3.1"/>
    <property type="gene ID" value="Pp3c21_2710"/>
</dbReference>